<dbReference type="PATRIC" id="fig|1288963.3.peg.3996"/>
<organism evidence="12 13">
    <name type="scientific">Lunatimonas lonarensis</name>
    <dbReference type="NCBI Taxonomy" id="1232681"/>
    <lineage>
        <taxon>Bacteria</taxon>
        <taxon>Pseudomonadati</taxon>
        <taxon>Bacteroidota</taxon>
        <taxon>Cytophagia</taxon>
        <taxon>Cytophagales</taxon>
        <taxon>Cyclobacteriaceae</taxon>
    </lineage>
</organism>
<evidence type="ECO:0000256" key="9">
    <source>
        <dbReference type="SAM" id="Phobius"/>
    </source>
</evidence>
<dbReference type="InterPro" id="IPR032807">
    <property type="entry name" value="GNVR"/>
</dbReference>
<sequence>MKRSDILSDLLMDGTGEERSKPMDFKKIIFQYLRYWWLFLVSLVLFGCIAYVYIFFSTPLYNVSSTIMIKVDKNSDFTQNIVFSELEGFETTKQVENEIEVLGSFSLMRDAIEELPLETTFYLEDSYSRRREIYGWQVPVTVSIFHVNSVIYEEPDDWAVYLKLEDDGLLFLEGDNYNRYSYGDTLQNWYGSFSINKNEYFTNYSPKEMLFFFNNKDNLAGIYSSRLRVSLSSKFASVLILSLLDAVPDKGKDIINKLIEVYNKQAVREKNTTAENTIAFIDNQLVTLIDELKEVEREIEVYKRENNISGLGIEYNSFVENSKSYESELSRNRIQMEVLASIENYLDNPQSEGVEVPSTLSIADATLSALISKFNQLQSDKARISRTVQPSSPIMMGIEDELASLKRNIKANINNIKNSLEIENRNLSQNIRQIDGRISRVPEIERGLLELQRTQSRKQEQFLYLQAKREESELSLAATTVANARVIDKASAGNSPSKPNKPLFYGIALILGFGLPFGFVYLKSNLGNKIVQKSDISEILNKPILGEISHSSEKEFLVITKNRRSPIAEQFRLVRSNLTFMNEDEPSKVVMVTSSIPGEGKTFFSFNLAVSLSLTGKKAVVLEFDLRKPALFHNLGMPVGLGISDFVNDEALEPNDIIQSFDAIEGLKLVSCGEIPENPSEMILSERVERLFGFLRDNFDYVIVDTAPVGTVSDALSLARFVDTTLFIVRYNVTDKANLEFFREMEFHKKLRNMYIVANDAKVGLGHYGYAYGYGYDAEKPNKSKKSYSKT</sequence>
<dbReference type="Pfam" id="PF10609">
    <property type="entry name" value="ParA"/>
    <property type="match status" value="1"/>
</dbReference>
<keyword evidence="13" id="KW-1185">Reference proteome</keyword>
<keyword evidence="7 9" id="KW-0472">Membrane</keyword>
<evidence type="ECO:0000256" key="4">
    <source>
        <dbReference type="ARBA" id="ARBA00022741"/>
    </source>
</evidence>
<evidence type="ECO:0000256" key="3">
    <source>
        <dbReference type="ARBA" id="ARBA00022692"/>
    </source>
</evidence>
<feature type="domain" description="Polysaccharide chain length determinant N-terminal" evidence="10">
    <location>
        <begin position="23"/>
        <end position="115"/>
    </location>
</feature>
<gene>
    <name evidence="12" type="ORF">ADIS_4004</name>
</gene>
<dbReference type="InterPro" id="IPR005702">
    <property type="entry name" value="Wzc-like_C"/>
</dbReference>
<accession>R7ZNC4</accession>
<evidence type="ECO:0000256" key="7">
    <source>
        <dbReference type="ARBA" id="ARBA00023136"/>
    </source>
</evidence>
<keyword evidence="5" id="KW-0067">ATP-binding</keyword>
<keyword evidence="2" id="KW-1003">Cell membrane</keyword>
<feature type="domain" description="Tyrosine-protein kinase G-rich" evidence="11">
    <location>
        <begin position="444"/>
        <end position="524"/>
    </location>
</feature>
<evidence type="ECO:0000259" key="11">
    <source>
        <dbReference type="Pfam" id="PF13807"/>
    </source>
</evidence>
<keyword evidence="3 9" id="KW-0812">Transmembrane</keyword>
<keyword evidence="4" id="KW-0547">Nucleotide-binding</keyword>
<dbReference type="PANTHER" id="PTHR32309:SF13">
    <property type="entry name" value="FERRIC ENTEROBACTIN TRANSPORT PROTEIN FEPE"/>
    <property type="match status" value="1"/>
</dbReference>
<evidence type="ECO:0000256" key="2">
    <source>
        <dbReference type="ARBA" id="ARBA00022475"/>
    </source>
</evidence>
<dbReference type="CDD" id="cd05387">
    <property type="entry name" value="BY-kinase"/>
    <property type="match status" value="1"/>
</dbReference>
<evidence type="ECO:0000256" key="5">
    <source>
        <dbReference type="ARBA" id="ARBA00022840"/>
    </source>
</evidence>
<evidence type="ECO:0000256" key="6">
    <source>
        <dbReference type="ARBA" id="ARBA00022989"/>
    </source>
</evidence>
<dbReference type="RefSeq" id="WP_010856131.1">
    <property type="nucleotide sequence ID" value="NZ_AQHR01000104.1"/>
</dbReference>
<evidence type="ECO:0000313" key="13">
    <source>
        <dbReference type="Proteomes" id="UP000013909"/>
    </source>
</evidence>
<keyword evidence="6 9" id="KW-1133">Transmembrane helix</keyword>
<evidence type="ECO:0000313" key="12">
    <source>
        <dbReference type="EMBL" id="EON75601.1"/>
    </source>
</evidence>
<comment type="subcellular location">
    <subcellularLocation>
        <location evidence="1">Cell membrane</location>
        <topology evidence="1">Multi-pass membrane protein</topology>
    </subcellularLocation>
</comment>
<dbReference type="InterPro" id="IPR003856">
    <property type="entry name" value="LPS_length_determ_N"/>
</dbReference>
<dbReference type="AlphaFoldDB" id="R7ZNC4"/>
<dbReference type="Pfam" id="PF02706">
    <property type="entry name" value="Wzz"/>
    <property type="match status" value="1"/>
</dbReference>
<evidence type="ECO:0000256" key="8">
    <source>
        <dbReference type="SAM" id="Coils"/>
    </source>
</evidence>
<feature type="transmembrane region" description="Helical" evidence="9">
    <location>
        <begin position="35"/>
        <end position="56"/>
    </location>
</feature>
<evidence type="ECO:0000256" key="1">
    <source>
        <dbReference type="ARBA" id="ARBA00004651"/>
    </source>
</evidence>
<dbReference type="Proteomes" id="UP000013909">
    <property type="component" value="Unassembled WGS sequence"/>
</dbReference>
<feature type="coiled-coil region" evidence="8">
    <location>
        <begin position="278"/>
        <end position="305"/>
    </location>
</feature>
<reference evidence="12 13" key="1">
    <citation type="submission" date="2013-02" db="EMBL/GenBank/DDBJ databases">
        <title>A novel strain isolated from Lonar lake, Maharashtra, India.</title>
        <authorList>
            <person name="Singh A."/>
        </authorList>
    </citation>
    <scope>NUCLEOTIDE SEQUENCE [LARGE SCALE GENOMIC DNA]</scope>
    <source>
        <strain evidence="12 13">AK24</strain>
    </source>
</reference>
<proteinExistence type="predicted"/>
<name>R7ZNC4_9BACT</name>
<dbReference type="GO" id="GO:0005524">
    <property type="term" value="F:ATP binding"/>
    <property type="evidence" value="ECO:0007669"/>
    <property type="project" value="UniProtKB-KW"/>
</dbReference>
<dbReference type="Gene3D" id="3.40.50.300">
    <property type="entry name" value="P-loop containing nucleotide triphosphate hydrolases"/>
    <property type="match status" value="1"/>
</dbReference>
<protein>
    <submittedName>
        <fullName evidence="12">Tyrosine-protein kinase Wzc</fullName>
        <ecNumber evidence="12">2.7.10.2</ecNumber>
    </submittedName>
</protein>
<keyword evidence="8" id="KW-0175">Coiled coil</keyword>
<dbReference type="Pfam" id="PF13807">
    <property type="entry name" value="GNVR"/>
    <property type="match status" value="1"/>
</dbReference>
<dbReference type="PANTHER" id="PTHR32309">
    <property type="entry name" value="TYROSINE-PROTEIN KINASE"/>
    <property type="match status" value="1"/>
</dbReference>
<dbReference type="InterPro" id="IPR050445">
    <property type="entry name" value="Bact_polysacc_biosynth/exp"/>
</dbReference>
<dbReference type="InterPro" id="IPR027417">
    <property type="entry name" value="P-loop_NTPase"/>
</dbReference>
<dbReference type="EMBL" id="AQHR01000104">
    <property type="protein sequence ID" value="EON75601.1"/>
    <property type="molecule type" value="Genomic_DNA"/>
</dbReference>
<dbReference type="GO" id="GO:0004715">
    <property type="term" value="F:non-membrane spanning protein tyrosine kinase activity"/>
    <property type="evidence" value="ECO:0007669"/>
    <property type="project" value="UniProtKB-EC"/>
</dbReference>
<feature type="transmembrane region" description="Helical" evidence="9">
    <location>
        <begin position="503"/>
        <end position="522"/>
    </location>
</feature>
<comment type="caution">
    <text evidence="12">The sequence shown here is derived from an EMBL/GenBank/DDBJ whole genome shotgun (WGS) entry which is preliminary data.</text>
</comment>
<dbReference type="EC" id="2.7.10.2" evidence="12"/>
<dbReference type="GO" id="GO:0005886">
    <property type="term" value="C:plasma membrane"/>
    <property type="evidence" value="ECO:0007669"/>
    <property type="project" value="UniProtKB-SubCell"/>
</dbReference>
<keyword evidence="12" id="KW-0808">Transferase</keyword>
<keyword evidence="12" id="KW-0418">Kinase</keyword>
<dbReference type="NCBIfam" id="TIGR01007">
    <property type="entry name" value="eps_fam"/>
    <property type="match status" value="1"/>
</dbReference>
<dbReference type="SUPFAM" id="SSF52540">
    <property type="entry name" value="P-loop containing nucleoside triphosphate hydrolases"/>
    <property type="match status" value="1"/>
</dbReference>
<feature type="coiled-coil region" evidence="8">
    <location>
        <begin position="395"/>
        <end position="437"/>
    </location>
</feature>
<dbReference type="InterPro" id="IPR033756">
    <property type="entry name" value="YlxH/NBP35"/>
</dbReference>
<dbReference type="STRING" id="1232681.ADIS_4004"/>
<evidence type="ECO:0000259" key="10">
    <source>
        <dbReference type="Pfam" id="PF02706"/>
    </source>
</evidence>
<dbReference type="OrthoDB" id="9794577at2"/>